<reference evidence="4" key="2">
    <citation type="submission" date="2015-01" db="EMBL/GenBank/DDBJ databases">
        <title>Evolutionary Origins and Diversification of the Mycorrhizal Mutualists.</title>
        <authorList>
            <consortium name="DOE Joint Genome Institute"/>
            <consortium name="Mycorrhizal Genomics Consortium"/>
            <person name="Kohler A."/>
            <person name="Kuo A."/>
            <person name="Nagy L.G."/>
            <person name="Floudas D."/>
            <person name="Copeland A."/>
            <person name="Barry K.W."/>
            <person name="Cichocki N."/>
            <person name="Veneault-Fourrey C."/>
            <person name="LaButti K."/>
            <person name="Lindquist E.A."/>
            <person name="Lipzen A."/>
            <person name="Lundell T."/>
            <person name="Morin E."/>
            <person name="Murat C."/>
            <person name="Riley R."/>
            <person name="Ohm R."/>
            <person name="Sun H."/>
            <person name="Tunlid A."/>
            <person name="Henrissat B."/>
            <person name="Grigoriev I.V."/>
            <person name="Hibbett D.S."/>
            <person name="Martin F."/>
        </authorList>
    </citation>
    <scope>NUCLEOTIDE SEQUENCE [LARGE SCALE GENOMIC DNA]</scope>
    <source>
        <strain evidence="4">Foug A</strain>
    </source>
</reference>
<feature type="region of interest" description="Disordered" evidence="1">
    <location>
        <begin position="620"/>
        <end position="640"/>
    </location>
</feature>
<dbReference type="Proteomes" id="UP000053989">
    <property type="component" value="Unassembled WGS sequence"/>
</dbReference>
<feature type="compositionally biased region" description="Pro residues" evidence="1">
    <location>
        <begin position="1062"/>
        <end position="1072"/>
    </location>
</feature>
<dbReference type="InterPro" id="IPR035899">
    <property type="entry name" value="DBL_dom_sf"/>
</dbReference>
<dbReference type="GO" id="GO:0032955">
    <property type="term" value="P:regulation of division septum assembly"/>
    <property type="evidence" value="ECO:0007669"/>
    <property type="project" value="TreeGrafter"/>
</dbReference>
<feature type="compositionally biased region" description="Acidic residues" evidence="1">
    <location>
        <begin position="221"/>
        <end position="232"/>
    </location>
</feature>
<feature type="region of interest" description="Disordered" evidence="1">
    <location>
        <begin position="308"/>
        <end position="346"/>
    </location>
</feature>
<dbReference type="Gene3D" id="1.20.900.10">
    <property type="entry name" value="Dbl homology (DH) domain"/>
    <property type="match status" value="1"/>
</dbReference>
<dbReference type="EMBL" id="KN822085">
    <property type="protein sequence ID" value="KIM58524.1"/>
    <property type="molecule type" value="Genomic_DNA"/>
</dbReference>
<feature type="region of interest" description="Disordered" evidence="1">
    <location>
        <begin position="975"/>
        <end position="1033"/>
    </location>
</feature>
<evidence type="ECO:0000256" key="1">
    <source>
        <dbReference type="SAM" id="MobiDB-lite"/>
    </source>
</evidence>
<dbReference type="CDD" id="cd00160">
    <property type="entry name" value="RhoGEF"/>
    <property type="match status" value="1"/>
</dbReference>
<feature type="compositionally biased region" description="Basic and acidic residues" evidence="1">
    <location>
        <begin position="44"/>
        <end position="61"/>
    </location>
</feature>
<feature type="region of interest" description="Disordered" evidence="1">
    <location>
        <begin position="829"/>
        <end position="959"/>
    </location>
</feature>
<keyword evidence="4" id="KW-1185">Reference proteome</keyword>
<gene>
    <name evidence="3" type="ORF">SCLCIDRAFT_1218653</name>
</gene>
<dbReference type="PROSITE" id="PS50010">
    <property type="entry name" value="DH_2"/>
    <property type="match status" value="1"/>
</dbReference>
<dbReference type="InterPro" id="IPR051492">
    <property type="entry name" value="Dynamin-Rho_GEF"/>
</dbReference>
<evidence type="ECO:0000313" key="3">
    <source>
        <dbReference type="EMBL" id="KIM58524.1"/>
    </source>
</evidence>
<dbReference type="PANTHER" id="PTHR22834">
    <property type="entry name" value="NUCLEAR FUSION PROTEIN FUS2"/>
    <property type="match status" value="1"/>
</dbReference>
<dbReference type="HOGENOM" id="CLU_004370_0_0_1"/>
<dbReference type="PANTHER" id="PTHR22834:SF20">
    <property type="entry name" value="SH3 DOMAIN-CONTAINING PROTEIN"/>
    <property type="match status" value="1"/>
</dbReference>
<dbReference type="SUPFAM" id="SSF48065">
    <property type="entry name" value="DBL homology domain (DH-domain)"/>
    <property type="match status" value="1"/>
</dbReference>
<feature type="region of interest" description="Disordered" evidence="1">
    <location>
        <begin position="1054"/>
        <end position="1074"/>
    </location>
</feature>
<name>A0A0C3DQR2_9AGAM</name>
<dbReference type="InParanoid" id="A0A0C3DQR2"/>
<dbReference type="STRING" id="1036808.A0A0C3DQR2"/>
<accession>A0A0C3DQR2</accession>
<dbReference type="GO" id="GO:0005085">
    <property type="term" value="F:guanyl-nucleotide exchange factor activity"/>
    <property type="evidence" value="ECO:0007669"/>
    <property type="project" value="InterPro"/>
</dbReference>
<dbReference type="Gene3D" id="1.20.1270.60">
    <property type="entry name" value="Arfaptin homology (AH) domain/BAR domain"/>
    <property type="match status" value="1"/>
</dbReference>
<evidence type="ECO:0000313" key="4">
    <source>
        <dbReference type="Proteomes" id="UP000053989"/>
    </source>
</evidence>
<dbReference type="SMART" id="SM00325">
    <property type="entry name" value="RhoGEF"/>
    <property type="match status" value="1"/>
</dbReference>
<evidence type="ECO:0000259" key="2">
    <source>
        <dbReference type="PROSITE" id="PS50010"/>
    </source>
</evidence>
<dbReference type="GO" id="GO:0005737">
    <property type="term" value="C:cytoplasm"/>
    <property type="evidence" value="ECO:0007669"/>
    <property type="project" value="TreeGrafter"/>
</dbReference>
<dbReference type="InterPro" id="IPR027267">
    <property type="entry name" value="AH/BAR_dom_sf"/>
</dbReference>
<sequence length="1169" mass="127347">MHGDLAFGDTRIGGTQGEVQACRSDRTAAAREHSKSPGRRRRTVNADDGHDGDTNLHDDRPLQPLPGPPGPSPRSRRVGIVFTPQNCRRPHSLLDLKDAVASGRFCGNTSHANGTITFSPPLIPPRSPLRPTSLRSRDLHDTPMPSPGDSPTTQRNSFDTTLDSVRFLHTSSNPMVRPHSFGSLTALLDSLAADPSSFDKELPLPPGFEDDLLRLGHNDDTPEDDLDPDSDSESSLLDDILTDRLGAPIAPSAPPDTESVSTNQPTIMTKRMHALEELLSSERAYASDLALIRDIHIPLALGQPLPFSPNGSSSPPLFPSGSGSGSSSRTVSTVSDSSTSSSQLGPPMTRADVRVIFGNIEELAVFTDRLVGLLEKAMGDSVDSGTSDDRVGALFLEIIPSLEPPYKTYITRHPTALAHLNALPSSPALSAYLAHTRTLASSLTHAWDLPSLLIKPVQRLLKYSLLLGAIIAATPDVHSDRPALIEAKQRMEEVARSVNEERRRWEVVREVLGDAPLPNTNGKSKKGSHVGVGVSHAVHLSRMKSLRPSKTKEIAETAHDNAEAAEVARLEGELQRYATFFDKLARDAKDWQESMHASLVALRQWGITFGAVLGLTPSPASLNPDLQPDSPSGQAIDTSDPEVRSEAYDAFTLLLSSLPPLCDEFDTWRREEFNAMLTEFKAMLEPPKKLLSAMHALAPLHTALLHAAPSKARRPAQALLTASQSYLALRSALAAELPFLLSHLNRATGLAVRILATQQATLYAMVQEQWTELWDALRVDGEWCSGAEETERVWRERWSEVEGLSWLKIIRRDKWWTERERELKEGRDFRGEARETVREKPGRKGAAASVSGSSTFDSTPPPTPPVLPQSRKHHNGRASTVSTDTNPSPGRRRSGSSAVMPIQFHRRPSDESLRSGKSGKSSHGGKMDRTSRTEDEPPVPRLKPNFVANGPQHRKSAPTVITPLRTSSSTTIIDIDAVFPPSPFSRSTFDDGDDQDRGRTQRRSNIKSKITDSLRPANHRRRSSSCKSLGAPSSLPSYATDIPLPSYSPTASQFSAHAQAPYPSPASRPPRASPSLATTRALYTTRVVHACEPPPGVSYRGLPFFILEHKEMFDVLREYGHPSTHADLPLYVDDGEDCLLLVRARGKGGGSGEGGEVGWALASFLVPVD</sequence>
<dbReference type="AlphaFoldDB" id="A0A0C3DQR2"/>
<protein>
    <recommendedName>
        <fullName evidence="2">DH domain-containing protein</fullName>
    </recommendedName>
</protein>
<feature type="compositionally biased region" description="Basic and acidic residues" evidence="1">
    <location>
        <begin position="925"/>
        <end position="935"/>
    </location>
</feature>
<feature type="compositionally biased region" description="Basic and acidic residues" evidence="1">
    <location>
        <begin position="211"/>
        <end position="220"/>
    </location>
</feature>
<organism evidence="3 4">
    <name type="scientific">Scleroderma citrinum Foug A</name>
    <dbReference type="NCBI Taxonomy" id="1036808"/>
    <lineage>
        <taxon>Eukaryota</taxon>
        <taxon>Fungi</taxon>
        <taxon>Dikarya</taxon>
        <taxon>Basidiomycota</taxon>
        <taxon>Agaricomycotina</taxon>
        <taxon>Agaricomycetes</taxon>
        <taxon>Agaricomycetidae</taxon>
        <taxon>Boletales</taxon>
        <taxon>Sclerodermatineae</taxon>
        <taxon>Sclerodermataceae</taxon>
        <taxon>Scleroderma</taxon>
    </lineage>
</organism>
<feature type="region of interest" description="Disordered" evidence="1">
    <location>
        <begin position="113"/>
        <end position="157"/>
    </location>
</feature>
<dbReference type="OrthoDB" id="10256089at2759"/>
<feature type="compositionally biased region" description="Polar residues" evidence="1">
    <location>
        <begin position="877"/>
        <end position="886"/>
    </location>
</feature>
<feature type="compositionally biased region" description="Basic and acidic residues" evidence="1">
    <location>
        <begin position="23"/>
        <end position="35"/>
    </location>
</feature>
<proteinExistence type="predicted"/>
<feature type="compositionally biased region" description="Pro residues" evidence="1">
    <location>
        <begin position="63"/>
        <end position="72"/>
    </location>
</feature>
<feature type="compositionally biased region" description="Basic and acidic residues" evidence="1">
    <location>
        <begin position="829"/>
        <end position="842"/>
    </location>
</feature>
<dbReference type="Pfam" id="PF00621">
    <property type="entry name" value="RhoGEF"/>
    <property type="match status" value="1"/>
</dbReference>
<dbReference type="InterPro" id="IPR000219">
    <property type="entry name" value="DH_dom"/>
</dbReference>
<reference evidence="3 4" key="1">
    <citation type="submission" date="2014-04" db="EMBL/GenBank/DDBJ databases">
        <authorList>
            <consortium name="DOE Joint Genome Institute"/>
            <person name="Kuo A."/>
            <person name="Kohler A."/>
            <person name="Nagy L.G."/>
            <person name="Floudas D."/>
            <person name="Copeland A."/>
            <person name="Barry K.W."/>
            <person name="Cichocki N."/>
            <person name="Veneault-Fourrey C."/>
            <person name="LaButti K."/>
            <person name="Lindquist E.A."/>
            <person name="Lipzen A."/>
            <person name="Lundell T."/>
            <person name="Morin E."/>
            <person name="Murat C."/>
            <person name="Sun H."/>
            <person name="Tunlid A."/>
            <person name="Henrissat B."/>
            <person name="Grigoriev I.V."/>
            <person name="Hibbett D.S."/>
            <person name="Martin F."/>
            <person name="Nordberg H.P."/>
            <person name="Cantor M.N."/>
            <person name="Hua S.X."/>
        </authorList>
    </citation>
    <scope>NUCLEOTIDE SEQUENCE [LARGE SCALE GENOMIC DNA]</scope>
    <source>
        <strain evidence="3 4">Foug A</strain>
    </source>
</reference>
<feature type="domain" description="DH" evidence="2">
    <location>
        <begin position="270"/>
        <end position="501"/>
    </location>
</feature>
<feature type="region of interest" description="Disordered" evidence="1">
    <location>
        <begin position="1"/>
        <end position="78"/>
    </location>
</feature>
<dbReference type="GO" id="GO:0031991">
    <property type="term" value="P:regulation of actomyosin contractile ring contraction"/>
    <property type="evidence" value="ECO:0007669"/>
    <property type="project" value="TreeGrafter"/>
</dbReference>
<feature type="region of interest" description="Disordered" evidence="1">
    <location>
        <begin position="198"/>
        <end position="235"/>
    </location>
</feature>